<protein>
    <recommendedName>
        <fullName evidence="3">DC1 domain-containing protein</fullName>
    </recommendedName>
</protein>
<evidence type="ECO:0000313" key="2">
    <source>
        <dbReference type="Proteomes" id="UP001222027"/>
    </source>
</evidence>
<accession>A0AAV8PNZ0</accession>
<comment type="caution">
    <text evidence="1">The sequence shown here is derived from an EMBL/GenBank/DDBJ whole genome shotgun (WGS) entry which is preliminary data.</text>
</comment>
<evidence type="ECO:0000313" key="1">
    <source>
        <dbReference type="EMBL" id="KAJ8497770.1"/>
    </source>
</evidence>
<name>A0AAV8PNZ0_ENSVE</name>
<dbReference type="EMBL" id="JAQQAF010000003">
    <property type="protein sequence ID" value="KAJ8497770.1"/>
    <property type="molecule type" value="Genomic_DNA"/>
</dbReference>
<gene>
    <name evidence="1" type="ORF">OPV22_008322</name>
</gene>
<dbReference type="AlphaFoldDB" id="A0AAV8PNZ0"/>
<sequence>MHPEHLLTLHARPDTACRCDVRGMLYQCRTCGFDLHPLCSLVRPQPAQRANRGGGLTGFLKTMTLMLLLGDDDDDAAG</sequence>
<proteinExistence type="predicted"/>
<dbReference type="InterPro" id="IPR046349">
    <property type="entry name" value="C1-like_sf"/>
</dbReference>
<reference evidence="1 2" key="1">
    <citation type="submission" date="2022-12" db="EMBL/GenBank/DDBJ databases">
        <title>Chromosome-scale assembly of the Ensete ventricosum genome.</title>
        <authorList>
            <person name="Dussert Y."/>
            <person name="Stocks J."/>
            <person name="Wendawek A."/>
            <person name="Woldeyes F."/>
            <person name="Nichols R.A."/>
            <person name="Borrell J.S."/>
        </authorList>
    </citation>
    <scope>NUCLEOTIDE SEQUENCE [LARGE SCALE GENOMIC DNA]</scope>
    <source>
        <strain evidence="2">cv. Maze</strain>
        <tissue evidence="1">Seeds</tissue>
    </source>
</reference>
<keyword evidence="2" id="KW-1185">Reference proteome</keyword>
<organism evidence="1 2">
    <name type="scientific">Ensete ventricosum</name>
    <name type="common">Abyssinian banana</name>
    <name type="synonym">Musa ensete</name>
    <dbReference type="NCBI Taxonomy" id="4639"/>
    <lineage>
        <taxon>Eukaryota</taxon>
        <taxon>Viridiplantae</taxon>
        <taxon>Streptophyta</taxon>
        <taxon>Embryophyta</taxon>
        <taxon>Tracheophyta</taxon>
        <taxon>Spermatophyta</taxon>
        <taxon>Magnoliopsida</taxon>
        <taxon>Liliopsida</taxon>
        <taxon>Zingiberales</taxon>
        <taxon>Musaceae</taxon>
        <taxon>Ensete</taxon>
    </lineage>
</organism>
<dbReference type="Proteomes" id="UP001222027">
    <property type="component" value="Unassembled WGS sequence"/>
</dbReference>
<evidence type="ECO:0008006" key="3">
    <source>
        <dbReference type="Google" id="ProtNLM"/>
    </source>
</evidence>
<dbReference type="SUPFAM" id="SSF57889">
    <property type="entry name" value="Cysteine-rich domain"/>
    <property type="match status" value="1"/>
</dbReference>